<dbReference type="EMBL" id="BJYZ01000029">
    <property type="protein sequence ID" value="GEO41585.1"/>
    <property type="molecule type" value="Genomic_DNA"/>
</dbReference>
<evidence type="ECO:0000313" key="2">
    <source>
        <dbReference type="Proteomes" id="UP000321523"/>
    </source>
</evidence>
<keyword evidence="2" id="KW-1185">Reference proteome</keyword>
<sequence>MLFRPKDLADGAVICIPQPSHSWLSGQLVRAWGNDGFARPAPYEEVCLGAALHDIGWLEWEAEPTLNPETGLPHNFLDMKPPTHTRLWTKGVRQALAFGRYPALLVSLHAKTIYTTFFDFNKAAPDDARLIRSFLDTQEDFQRATVEALAADPRMAPDVTPDAIERNRRLVAATDRMSLEICWGITGEVAIPGVPTATGDVTELHIRSPHGDPADLTLSPWPFAADRVEVFCEGRRLEGRFADEAALRDGLQKAERVEIRAVFNPA</sequence>
<protein>
    <recommendedName>
        <fullName evidence="3">DUF3891 domain-containing protein</fullName>
    </recommendedName>
</protein>
<dbReference type="OrthoDB" id="190426at2"/>
<dbReference type="InterPro" id="IPR024992">
    <property type="entry name" value="DUF3891"/>
</dbReference>
<dbReference type="AlphaFoldDB" id="A0A512DYN5"/>
<reference evidence="1 2" key="1">
    <citation type="submission" date="2019-07" db="EMBL/GenBank/DDBJ databases">
        <title>Whole genome shotgun sequence of Skermanella aerolata NBRC 106429.</title>
        <authorList>
            <person name="Hosoyama A."/>
            <person name="Uohara A."/>
            <person name="Ohji S."/>
            <person name="Ichikawa N."/>
        </authorList>
    </citation>
    <scope>NUCLEOTIDE SEQUENCE [LARGE SCALE GENOMIC DNA]</scope>
    <source>
        <strain evidence="1 2">NBRC 106429</strain>
    </source>
</reference>
<comment type="caution">
    <text evidence="1">The sequence shown here is derived from an EMBL/GenBank/DDBJ whole genome shotgun (WGS) entry which is preliminary data.</text>
</comment>
<dbReference type="Pfam" id="PF13030">
    <property type="entry name" value="DUF3891"/>
    <property type="match status" value="1"/>
</dbReference>
<name>A0A512DYN5_9PROT</name>
<proteinExistence type="predicted"/>
<dbReference type="RefSeq" id="WP_044432790.1">
    <property type="nucleotide sequence ID" value="NZ_BJYZ01000029.1"/>
</dbReference>
<dbReference type="Proteomes" id="UP000321523">
    <property type="component" value="Unassembled WGS sequence"/>
</dbReference>
<accession>A0A512DYN5</accession>
<evidence type="ECO:0008006" key="3">
    <source>
        <dbReference type="Google" id="ProtNLM"/>
    </source>
</evidence>
<organism evidence="1 2">
    <name type="scientific">Skermanella aerolata</name>
    <dbReference type="NCBI Taxonomy" id="393310"/>
    <lineage>
        <taxon>Bacteria</taxon>
        <taxon>Pseudomonadati</taxon>
        <taxon>Pseudomonadota</taxon>
        <taxon>Alphaproteobacteria</taxon>
        <taxon>Rhodospirillales</taxon>
        <taxon>Azospirillaceae</taxon>
        <taxon>Skermanella</taxon>
    </lineage>
</organism>
<gene>
    <name evidence="1" type="ORF">SAE02_57330</name>
</gene>
<evidence type="ECO:0000313" key="1">
    <source>
        <dbReference type="EMBL" id="GEO41585.1"/>
    </source>
</evidence>